<dbReference type="Pfam" id="PF01547">
    <property type="entry name" value="SBP_bac_1"/>
    <property type="match status" value="1"/>
</dbReference>
<dbReference type="SUPFAM" id="SSF53850">
    <property type="entry name" value="Periplasmic binding protein-like II"/>
    <property type="match status" value="1"/>
</dbReference>
<feature type="non-terminal residue" evidence="5">
    <location>
        <position position="238"/>
    </location>
</feature>
<name>X0ZLV8_9ZZZZ</name>
<evidence type="ECO:0008006" key="6">
    <source>
        <dbReference type="Google" id="ProtNLM"/>
    </source>
</evidence>
<keyword evidence="4" id="KW-0732">Signal</keyword>
<comment type="similarity">
    <text evidence="2">Belongs to the bacterial solute-binding protein 1 family.</text>
</comment>
<feature type="non-terminal residue" evidence="5">
    <location>
        <position position="1"/>
    </location>
</feature>
<sequence>TDSSFAKIINADLIEPGWKVWVPSAADADAFLATYDKSKPEMLYAVGAKGQLVVGSWWTAGGEAEGLNGMFKIYKEMYPDVEIVNATVAGGAGTNFKAVLATRLIGGDPPDTFQLHAGLEVETYSPEKYLEPLDDVYAAGGLEDVFPADLLTLLKYKGHYWGVPVNIHRSNVLWYDKGVFDKYGLTVPTTFDEFFAVCDKLKAEGIAPYVMGTKDGWEAAHVFEDVLAGSVGAEIYNG</sequence>
<dbReference type="InterPro" id="IPR006059">
    <property type="entry name" value="SBP"/>
</dbReference>
<dbReference type="GO" id="GO:0030313">
    <property type="term" value="C:cell envelope"/>
    <property type="evidence" value="ECO:0007669"/>
    <property type="project" value="UniProtKB-SubCell"/>
</dbReference>
<dbReference type="Gene3D" id="3.40.190.10">
    <property type="entry name" value="Periplasmic binding protein-like II"/>
    <property type="match status" value="2"/>
</dbReference>
<accession>X0ZLV8</accession>
<comment type="subcellular location">
    <subcellularLocation>
        <location evidence="1">Cell envelope</location>
    </subcellularLocation>
</comment>
<evidence type="ECO:0000256" key="3">
    <source>
        <dbReference type="ARBA" id="ARBA00022448"/>
    </source>
</evidence>
<evidence type="ECO:0000256" key="4">
    <source>
        <dbReference type="ARBA" id="ARBA00022729"/>
    </source>
</evidence>
<dbReference type="PANTHER" id="PTHR43649">
    <property type="entry name" value="ARABINOSE-BINDING PROTEIN-RELATED"/>
    <property type="match status" value="1"/>
</dbReference>
<organism evidence="5">
    <name type="scientific">marine sediment metagenome</name>
    <dbReference type="NCBI Taxonomy" id="412755"/>
    <lineage>
        <taxon>unclassified sequences</taxon>
        <taxon>metagenomes</taxon>
        <taxon>ecological metagenomes</taxon>
    </lineage>
</organism>
<comment type="caution">
    <text evidence="5">The sequence shown here is derived from an EMBL/GenBank/DDBJ whole genome shotgun (WGS) entry which is preliminary data.</text>
</comment>
<evidence type="ECO:0000256" key="1">
    <source>
        <dbReference type="ARBA" id="ARBA00004196"/>
    </source>
</evidence>
<reference evidence="5" key="1">
    <citation type="journal article" date="2014" name="Front. Microbiol.">
        <title>High frequency of phylogenetically diverse reductive dehalogenase-homologous genes in deep subseafloor sedimentary metagenomes.</title>
        <authorList>
            <person name="Kawai M."/>
            <person name="Futagami T."/>
            <person name="Toyoda A."/>
            <person name="Takaki Y."/>
            <person name="Nishi S."/>
            <person name="Hori S."/>
            <person name="Arai W."/>
            <person name="Tsubouchi T."/>
            <person name="Morono Y."/>
            <person name="Uchiyama I."/>
            <person name="Ito T."/>
            <person name="Fujiyama A."/>
            <person name="Inagaki F."/>
            <person name="Takami H."/>
        </authorList>
    </citation>
    <scope>NUCLEOTIDE SEQUENCE</scope>
    <source>
        <strain evidence="5">Expedition CK06-06</strain>
    </source>
</reference>
<gene>
    <name evidence="5" type="ORF">S01H1_75415</name>
</gene>
<proteinExistence type="inferred from homology"/>
<dbReference type="PANTHER" id="PTHR43649:SF28">
    <property type="entry name" value="BINDING PROTEIN COMPONENT OF ABC SUGAR TRANSPORTER-RELATED"/>
    <property type="match status" value="1"/>
</dbReference>
<keyword evidence="3" id="KW-0813">Transport</keyword>
<dbReference type="InterPro" id="IPR050490">
    <property type="entry name" value="Bact_solute-bd_prot1"/>
</dbReference>
<dbReference type="AlphaFoldDB" id="X0ZLV8"/>
<protein>
    <recommendedName>
        <fullName evidence="6">Extracellular solute-binding protein</fullName>
    </recommendedName>
</protein>
<evidence type="ECO:0000256" key="2">
    <source>
        <dbReference type="ARBA" id="ARBA00008520"/>
    </source>
</evidence>
<evidence type="ECO:0000313" key="5">
    <source>
        <dbReference type="EMBL" id="GAG49231.1"/>
    </source>
</evidence>
<dbReference type="EMBL" id="BARS01050525">
    <property type="protein sequence ID" value="GAG49231.1"/>
    <property type="molecule type" value="Genomic_DNA"/>
</dbReference>